<dbReference type="AlphaFoldDB" id="A0A0V1GKZ5"/>
<accession>A0A0V1GKZ5</accession>
<name>A0A0V1GKZ5_9BILA</name>
<keyword evidence="2" id="KW-1185">Reference proteome</keyword>
<evidence type="ECO:0000313" key="1">
    <source>
        <dbReference type="EMBL" id="KRY98932.1"/>
    </source>
</evidence>
<reference evidence="1 2" key="1">
    <citation type="submission" date="2015-01" db="EMBL/GenBank/DDBJ databases">
        <title>Evolution of Trichinella species and genotypes.</title>
        <authorList>
            <person name="Korhonen P.K."/>
            <person name="Edoardo P."/>
            <person name="Giuseppe L.R."/>
            <person name="Gasser R.B."/>
        </authorList>
    </citation>
    <scope>NUCLEOTIDE SEQUENCE [LARGE SCALE GENOMIC DNA]</scope>
    <source>
        <strain evidence="1">ISS1029</strain>
    </source>
</reference>
<organism evidence="1 2">
    <name type="scientific">Trichinella zimbabwensis</name>
    <dbReference type="NCBI Taxonomy" id="268475"/>
    <lineage>
        <taxon>Eukaryota</taxon>
        <taxon>Metazoa</taxon>
        <taxon>Ecdysozoa</taxon>
        <taxon>Nematoda</taxon>
        <taxon>Enoplea</taxon>
        <taxon>Dorylaimia</taxon>
        <taxon>Trichinellida</taxon>
        <taxon>Trichinellidae</taxon>
        <taxon>Trichinella</taxon>
    </lineage>
</organism>
<comment type="caution">
    <text evidence="1">The sequence shown here is derived from an EMBL/GenBank/DDBJ whole genome shotgun (WGS) entry which is preliminary data.</text>
</comment>
<evidence type="ECO:0000313" key="2">
    <source>
        <dbReference type="Proteomes" id="UP000055024"/>
    </source>
</evidence>
<feature type="non-terminal residue" evidence="1">
    <location>
        <position position="37"/>
    </location>
</feature>
<dbReference type="Proteomes" id="UP000055024">
    <property type="component" value="Unassembled WGS sequence"/>
</dbReference>
<feature type="non-terminal residue" evidence="1">
    <location>
        <position position="1"/>
    </location>
</feature>
<sequence>LLSRLLSCLLAIILTANDYIYIYTFLCKILFLHSTDT</sequence>
<proteinExistence type="predicted"/>
<protein>
    <submittedName>
        <fullName evidence="1">Uncharacterized protein</fullName>
    </submittedName>
</protein>
<dbReference type="EMBL" id="JYDP01001092">
    <property type="protein sequence ID" value="KRY98932.1"/>
    <property type="molecule type" value="Genomic_DNA"/>
</dbReference>
<gene>
    <name evidence="1" type="ORF">T11_13403</name>
</gene>